<keyword evidence="3" id="KW-1185">Reference proteome</keyword>
<feature type="region of interest" description="Disordered" evidence="1">
    <location>
        <begin position="713"/>
        <end position="746"/>
    </location>
</feature>
<dbReference type="AlphaFoldDB" id="A0A8T0SDQ0"/>
<feature type="compositionally biased region" description="Basic residues" evidence="1">
    <location>
        <begin position="182"/>
        <end position="196"/>
    </location>
</feature>
<organism evidence="2 3">
    <name type="scientific">Panicum virgatum</name>
    <name type="common">Blackwell switchgrass</name>
    <dbReference type="NCBI Taxonomy" id="38727"/>
    <lineage>
        <taxon>Eukaryota</taxon>
        <taxon>Viridiplantae</taxon>
        <taxon>Streptophyta</taxon>
        <taxon>Embryophyta</taxon>
        <taxon>Tracheophyta</taxon>
        <taxon>Spermatophyta</taxon>
        <taxon>Magnoliopsida</taxon>
        <taxon>Liliopsida</taxon>
        <taxon>Poales</taxon>
        <taxon>Poaceae</taxon>
        <taxon>PACMAD clade</taxon>
        <taxon>Panicoideae</taxon>
        <taxon>Panicodae</taxon>
        <taxon>Paniceae</taxon>
        <taxon>Panicinae</taxon>
        <taxon>Panicum</taxon>
        <taxon>Panicum sect. Hiantes</taxon>
    </lineage>
</organism>
<feature type="region of interest" description="Disordered" evidence="1">
    <location>
        <begin position="53"/>
        <end position="83"/>
    </location>
</feature>
<reference evidence="2" key="1">
    <citation type="submission" date="2020-05" db="EMBL/GenBank/DDBJ databases">
        <title>WGS assembly of Panicum virgatum.</title>
        <authorList>
            <person name="Lovell J.T."/>
            <person name="Jenkins J."/>
            <person name="Shu S."/>
            <person name="Juenger T.E."/>
            <person name="Schmutz J."/>
        </authorList>
    </citation>
    <scope>NUCLEOTIDE SEQUENCE</scope>
    <source>
        <strain evidence="2">AP13</strain>
    </source>
</reference>
<dbReference type="OrthoDB" id="654309at2759"/>
<comment type="caution">
    <text evidence="2">The sequence shown here is derived from an EMBL/GenBank/DDBJ whole genome shotgun (WGS) entry which is preliminary data.</text>
</comment>
<dbReference type="EMBL" id="CM029045">
    <property type="protein sequence ID" value="KAG2595012.1"/>
    <property type="molecule type" value="Genomic_DNA"/>
</dbReference>
<evidence type="ECO:0000313" key="3">
    <source>
        <dbReference type="Proteomes" id="UP000823388"/>
    </source>
</evidence>
<proteinExistence type="predicted"/>
<accession>A0A8T0SDQ0</accession>
<name>A0A8T0SDQ0_PANVG</name>
<protein>
    <submittedName>
        <fullName evidence="2">Uncharacterized protein</fullName>
    </submittedName>
</protein>
<dbReference type="PANTHER" id="PTHR36892:SF10">
    <property type="entry name" value="OS01G0201900 PROTEIN"/>
    <property type="match status" value="1"/>
</dbReference>
<feature type="region of interest" description="Disordered" evidence="1">
    <location>
        <begin position="113"/>
        <end position="196"/>
    </location>
</feature>
<evidence type="ECO:0000313" key="2">
    <source>
        <dbReference type="EMBL" id="KAG2595013.1"/>
    </source>
</evidence>
<dbReference type="EMBL" id="CM029045">
    <property type="protein sequence ID" value="KAG2595013.1"/>
    <property type="molecule type" value="Genomic_DNA"/>
</dbReference>
<sequence length="800" mass="87933">MAAGFSIRRCAERLRGTAAAELGPLDLAAKDLPPMEVRVFRWWEEELAAIKAAAAAEEEEEPVAEVDEEEEEEVPENGRTPKKRSITDLFAAAPAVDDEEVLGAIFRRTKEMRRKRRLEEAAADEPESSAAAERRAAEGNFARKKSLDKINLGDGLGTPDASEEHEDEHNLSTQMENIPDLKKRKHGRLNNSLQKKKANRLKYIGSTKAIKVGKRDIKKLPLHSILKKYTKHTSVKMVKEKHGNSKGPGVIELCRKSVKRVKFSEANDALGSKKQCSKGPELANICKLISDAMTSSSSSSIEISSEEEHIIAESSSSRMPEKVFTMAKDANDNTNRDNQSEISITGLSTGLFDLNKSLEDPADLNSPYVPNSEESCLQHTQVGTQYTDQQGIDNGRTNHKDSSFNPHGQEQEYHATDLGNRMKSPCTQRNQTFQDSVQLQNWCSMTMHHGVSQLSTGGESSSFQFRGCNLSHSEKQIIHSEMNMQQESRPSSGQTLRLMGHDLTISNTRVDYLSEAGQKQTNPSEDHLTTKLVLELPRQGQPFLSLQTQSIPNVSANSASTVAHISASSGSTAQADFRYRTPHNVSHPSPAGNVFTGDPSRCEDRWRDYTNLQSHQNVLLGCPPLSNHGSATFIQNQPPSQQFYSDHSTKTYLPSAPFSPINMQHVTPSSDYHANLPVSYGLYSASSSVHPHNSAGFTWSHPHQVVQGVPDSRASASLTSRNAGTGTARADPDNSTSSSSRFVLRSGPVKLSPGAKHILIPSDNTADDNSAPIYSCVSFGTYNGNVSAPRQNKGMWSRRF</sequence>
<gene>
    <name evidence="2" type="ORF">PVAP13_5KG044700</name>
</gene>
<feature type="compositionally biased region" description="Acidic residues" evidence="1">
    <location>
        <begin position="56"/>
        <end position="75"/>
    </location>
</feature>
<evidence type="ECO:0000256" key="1">
    <source>
        <dbReference type="SAM" id="MobiDB-lite"/>
    </source>
</evidence>
<dbReference type="EMBL" id="CM029045">
    <property type="protein sequence ID" value="KAG2595014.1"/>
    <property type="molecule type" value="Genomic_DNA"/>
</dbReference>
<feature type="compositionally biased region" description="Polar residues" evidence="1">
    <location>
        <begin position="714"/>
        <end position="725"/>
    </location>
</feature>
<dbReference type="PANTHER" id="PTHR36892">
    <property type="entry name" value="OS01G0201800 PROTEIN"/>
    <property type="match status" value="1"/>
</dbReference>
<dbReference type="Proteomes" id="UP000823388">
    <property type="component" value="Chromosome 5K"/>
</dbReference>